<dbReference type="Gene3D" id="3.40.50.720">
    <property type="entry name" value="NAD(P)-binding Rossmann-like Domain"/>
    <property type="match status" value="1"/>
</dbReference>
<dbReference type="InterPro" id="IPR011032">
    <property type="entry name" value="GroES-like_sf"/>
</dbReference>
<sequence length="338" mass="36865">MASGGGAAAAAEEVTVVENREWYLCAYAPEGVPTSDHLKLRTVSFSLSADAIPDQHVALRVIYISFDPYLRAKMSGHEDGLYVRQFPLDKGIKAFGMGRVIRSKDIKGMFVAEYSVVPSIFLQKVDPTVAITLPDHLGCFEVLGKPKPRSNVFISAAAGGVGMYAGKLAKLKGCPVIGSTGSDEKSIGNLSAAMAVLRMTGSLCIYCRFSPNGIDVYFDNVGGNMLEAVLNHVNNGARIPVCGMISQYSYHSFVLFNVNKKHVTTRLFNILAFSKMLHTFMIGSYRDRFGDFAKEMQGYIKEGKISFKHKICHGIESFLEGIASMFSSTNIGKVILQI</sequence>
<dbReference type="PANTHER" id="PTHR43205:SF80">
    <property type="entry name" value="2-ALKENAL REDUCTASE (NADP(+)-DEPENDENT)-LIKE"/>
    <property type="match status" value="1"/>
</dbReference>
<protein>
    <recommendedName>
        <fullName evidence="6">Enoyl reductase (ER) domain-containing protein</fullName>
    </recommendedName>
</protein>
<evidence type="ECO:0000256" key="1">
    <source>
        <dbReference type="ARBA" id="ARBA00023002"/>
    </source>
</evidence>
<evidence type="ECO:0000313" key="4">
    <source>
        <dbReference type="EMBL" id="CAK9158009.1"/>
    </source>
</evidence>
<feature type="domain" description="Alcohol dehydrogenase-like C-terminal" evidence="2">
    <location>
        <begin position="160"/>
        <end position="266"/>
    </location>
</feature>
<dbReference type="PANTHER" id="PTHR43205">
    <property type="entry name" value="PROSTAGLANDIN REDUCTASE"/>
    <property type="match status" value="1"/>
</dbReference>
<evidence type="ECO:0008006" key="6">
    <source>
        <dbReference type="Google" id="ProtNLM"/>
    </source>
</evidence>
<evidence type="ECO:0000259" key="3">
    <source>
        <dbReference type="Pfam" id="PF16884"/>
    </source>
</evidence>
<evidence type="ECO:0000313" key="5">
    <source>
        <dbReference type="Proteomes" id="UP001642360"/>
    </source>
</evidence>
<reference evidence="4 5" key="1">
    <citation type="submission" date="2024-02" db="EMBL/GenBank/DDBJ databases">
        <authorList>
            <person name="Vignale AGUSTIN F."/>
            <person name="Sosa J E."/>
            <person name="Modenutti C."/>
        </authorList>
    </citation>
    <scope>NUCLEOTIDE SEQUENCE [LARGE SCALE GENOMIC DNA]</scope>
</reference>
<dbReference type="GO" id="GO:0016491">
    <property type="term" value="F:oxidoreductase activity"/>
    <property type="evidence" value="ECO:0007669"/>
    <property type="project" value="UniProtKB-KW"/>
</dbReference>
<dbReference type="AlphaFoldDB" id="A0ABC8SLF8"/>
<dbReference type="Gene3D" id="3.90.180.10">
    <property type="entry name" value="Medium-chain alcohol dehydrogenases, catalytic domain"/>
    <property type="match status" value="1"/>
</dbReference>
<dbReference type="EMBL" id="CAUOFW020003092">
    <property type="protein sequence ID" value="CAK9158009.1"/>
    <property type="molecule type" value="Genomic_DNA"/>
</dbReference>
<name>A0ABC8SLF8_9AQUA</name>
<dbReference type="InterPro" id="IPR036291">
    <property type="entry name" value="NAD(P)-bd_dom_sf"/>
</dbReference>
<dbReference type="Pfam" id="PF00107">
    <property type="entry name" value="ADH_zinc_N"/>
    <property type="match status" value="1"/>
</dbReference>
<dbReference type="InterPro" id="IPR045010">
    <property type="entry name" value="MDR_fam"/>
</dbReference>
<dbReference type="InterPro" id="IPR013149">
    <property type="entry name" value="ADH-like_C"/>
</dbReference>
<accession>A0ABC8SLF8</accession>
<organism evidence="4 5">
    <name type="scientific">Ilex paraguariensis</name>
    <name type="common">yerba mate</name>
    <dbReference type="NCBI Taxonomy" id="185542"/>
    <lineage>
        <taxon>Eukaryota</taxon>
        <taxon>Viridiplantae</taxon>
        <taxon>Streptophyta</taxon>
        <taxon>Embryophyta</taxon>
        <taxon>Tracheophyta</taxon>
        <taxon>Spermatophyta</taxon>
        <taxon>Magnoliopsida</taxon>
        <taxon>eudicotyledons</taxon>
        <taxon>Gunneridae</taxon>
        <taxon>Pentapetalae</taxon>
        <taxon>asterids</taxon>
        <taxon>campanulids</taxon>
        <taxon>Aquifoliales</taxon>
        <taxon>Aquifoliaceae</taxon>
        <taxon>Ilex</taxon>
    </lineage>
</organism>
<comment type="caution">
    <text evidence="4">The sequence shown here is derived from an EMBL/GenBank/DDBJ whole genome shotgun (WGS) entry which is preliminary data.</text>
</comment>
<keyword evidence="1" id="KW-0560">Oxidoreductase</keyword>
<evidence type="ECO:0000259" key="2">
    <source>
        <dbReference type="Pfam" id="PF00107"/>
    </source>
</evidence>
<dbReference type="SUPFAM" id="SSF50129">
    <property type="entry name" value="GroES-like"/>
    <property type="match status" value="1"/>
</dbReference>
<dbReference type="Pfam" id="PF16884">
    <property type="entry name" value="ADH_N_2"/>
    <property type="match status" value="1"/>
</dbReference>
<gene>
    <name evidence="4" type="ORF">ILEXP_LOCUS26588</name>
</gene>
<dbReference type="Proteomes" id="UP001642360">
    <property type="component" value="Unassembled WGS sequence"/>
</dbReference>
<keyword evidence="5" id="KW-1185">Reference proteome</keyword>
<feature type="domain" description="Oxidoreductase N-terminal" evidence="3">
    <location>
        <begin position="21"/>
        <end position="105"/>
    </location>
</feature>
<proteinExistence type="predicted"/>
<dbReference type="InterPro" id="IPR041694">
    <property type="entry name" value="ADH_N_2"/>
</dbReference>
<dbReference type="SUPFAM" id="SSF51735">
    <property type="entry name" value="NAD(P)-binding Rossmann-fold domains"/>
    <property type="match status" value="1"/>
</dbReference>